<comment type="caution">
    <text evidence="1">The sequence shown here is derived from an EMBL/GenBank/DDBJ whole genome shotgun (WGS) entry which is preliminary data.</text>
</comment>
<proteinExistence type="predicted"/>
<reference evidence="2" key="1">
    <citation type="journal article" date="2019" name="Int. J. Syst. Evol. Microbiol.">
        <title>The Global Catalogue of Microorganisms (GCM) 10K type strain sequencing project: providing services to taxonomists for standard genome sequencing and annotation.</title>
        <authorList>
            <consortium name="The Broad Institute Genomics Platform"/>
            <consortium name="The Broad Institute Genome Sequencing Center for Infectious Disease"/>
            <person name="Wu L."/>
            <person name="Ma J."/>
        </authorList>
    </citation>
    <scope>NUCLEOTIDE SEQUENCE [LARGE SCALE GENOMIC DNA]</scope>
    <source>
        <strain evidence="2">KCTC 42248</strain>
    </source>
</reference>
<evidence type="ECO:0000313" key="1">
    <source>
        <dbReference type="EMBL" id="MFD2599127.1"/>
    </source>
</evidence>
<gene>
    <name evidence="1" type="ORF">ACFSQ3_09190</name>
</gene>
<sequence>MKSPIPINVKGHQLNIREEKEFDNSEDAYHFYTIAKNRLLNIDNWDEICALPLATFSLYTVDDSVNKTDRPEVGDFVKIKIPFPLFATQSEFDWVKIEEITDEEMDDFKRTCIVLRPTDDPTSDIATTAHFFKPSATSSICVEQHRNLVVVVYAGRNQQANTSPNNVAVKLRNTLVTFGAKLGASYPQWKSLVKGIIRA</sequence>
<dbReference type="Proteomes" id="UP001597393">
    <property type="component" value="Unassembled WGS sequence"/>
</dbReference>
<evidence type="ECO:0000313" key="2">
    <source>
        <dbReference type="Proteomes" id="UP001597393"/>
    </source>
</evidence>
<organism evidence="1 2">
    <name type="scientific">Sphingobacterium corticis</name>
    <dbReference type="NCBI Taxonomy" id="1812823"/>
    <lineage>
        <taxon>Bacteria</taxon>
        <taxon>Pseudomonadati</taxon>
        <taxon>Bacteroidota</taxon>
        <taxon>Sphingobacteriia</taxon>
        <taxon>Sphingobacteriales</taxon>
        <taxon>Sphingobacteriaceae</taxon>
        <taxon>Sphingobacterium</taxon>
    </lineage>
</organism>
<name>A0ABW5NJ95_9SPHI</name>
<accession>A0ABW5NJ95</accession>
<protein>
    <submittedName>
        <fullName evidence="1">Uncharacterized protein</fullName>
    </submittedName>
</protein>
<dbReference type="RefSeq" id="WP_380869253.1">
    <property type="nucleotide sequence ID" value="NZ_JBHUMA010000006.1"/>
</dbReference>
<dbReference type="EMBL" id="JBHUMA010000006">
    <property type="protein sequence ID" value="MFD2599127.1"/>
    <property type="molecule type" value="Genomic_DNA"/>
</dbReference>
<keyword evidence="2" id="KW-1185">Reference proteome</keyword>